<proteinExistence type="predicted"/>
<comment type="caution">
    <text evidence="1">The sequence shown here is derived from an EMBL/GenBank/DDBJ whole genome shotgun (WGS) entry which is preliminary data.</text>
</comment>
<gene>
    <name evidence="1" type="ORF">CK203_016329</name>
</gene>
<dbReference type="EMBL" id="QGNW01000069">
    <property type="protein sequence ID" value="RVX02734.1"/>
    <property type="molecule type" value="Genomic_DNA"/>
</dbReference>
<evidence type="ECO:0000313" key="1">
    <source>
        <dbReference type="EMBL" id="RVX02734.1"/>
    </source>
</evidence>
<accession>A0A438J1C5</accession>
<dbReference type="Proteomes" id="UP000288805">
    <property type="component" value="Unassembled WGS sequence"/>
</dbReference>
<name>A0A438J1C5_VITVI</name>
<organism evidence="1 2">
    <name type="scientific">Vitis vinifera</name>
    <name type="common">Grape</name>
    <dbReference type="NCBI Taxonomy" id="29760"/>
    <lineage>
        <taxon>Eukaryota</taxon>
        <taxon>Viridiplantae</taxon>
        <taxon>Streptophyta</taxon>
        <taxon>Embryophyta</taxon>
        <taxon>Tracheophyta</taxon>
        <taxon>Spermatophyta</taxon>
        <taxon>Magnoliopsida</taxon>
        <taxon>eudicotyledons</taxon>
        <taxon>Gunneridae</taxon>
        <taxon>Pentapetalae</taxon>
        <taxon>rosids</taxon>
        <taxon>Vitales</taxon>
        <taxon>Vitaceae</taxon>
        <taxon>Viteae</taxon>
        <taxon>Vitis</taxon>
    </lineage>
</organism>
<reference evidence="1 2" key="1">
    <citation type="journal article" date="2018" name="PLoS Genet.">
        <title>Population sequencing reveals clonal diversity and ancestral inbreeding in the grapevine cultivar Chardonnay.</title>
        <authorList>
            <person name="Roach M.J."/>
            <person name="Johnson D.L."/>
            <person name="Bohlmann J."/>
            <person name="van Vuuren H.J."/>
            <person name="Jones S.J."/>
            <person name="Pretorius I.S."/>
            <person name="Schmidt S.A."/>
            <person name="Borneman A.R."/>
        </authorList>
    </citation>
    <scope>NUCLEOTIDE SEQUENCE [LARGE SCALE GENOMIC DNA]</scope>
    <source>
        <strain evidence="2">cv. Chardonnay</strain>
        <tissue evidence="1">Leaf</tissue>
    </source>
</reference>
<protein>
    <submittedName>
        <fullName evidence="1">Uncharacterized protein</fullName>
    </submittedName>
</protein>
<dbReference type="AlphaFoldDB" id="A0A438J1C5"/>
<sequence>MLNRQVVKSESATIKHWHSELEFRILMRTWETVPP</sequence>
<evidence type="ECO:0000313" key="2">
    <source>
        <dbReference type="Proteomes" id="UP000288805"/>
    </source>
</evidence>